<dbReference type="InterPro" id="IPR010259">
    <property type="entry name" value="S8pro/Inhibitor_I9"/>
</dbReference>
<proteinExistence type="inferred from homology"/>
<feature type="active site" description="Charge relay system" evidence="9 10">
    <location>
        <position position="827"/>
    </location>
</feature>
<evidence type="ECO:0000259" key="12">
    <source>
        <dbReference type="Pfam" id="PF00082"/>
    </source>
</evidence>
<name>A0A068UQW5_COFCA</name>
<keyword evidence="7 10" id="KW-0720">Serine protease</keyword>
<dbReference type="InterPro" id="IPR023827">
    <property type="entry name" value="Peptidase_S8_Asp-AS"/>
</dbReference>
<feature type="domain" description="Inhibitor I9" evidence="14">
    <location>
        <begin position="707"/>
        <end position="795"/>
    </location>
</feature>
<dbReference type="STRING" id="49390.A0A068UQW5"/>
<feature type="domain" description="Subtilisin-like protease fibronectin type-III" evidence="15">
    <location>
        <begin position="1301"/>
        <end position="1398"/>
    </location>
</feature>
<accession>A0A068UQW5</accession>
<dbReference type="InterPro" id="IPR036852">
    <property type="entry name" value="Peptidase_S8/S53_dom_sf"/>
</dbReference>
<evidence type="ECO:0000256" key="5">
    <source>
        <dbReference type="ARBA" id="ARBA00022729"/>
    </source>
</evidence>
<dbReference type="PhylomeDB" id="A0A068UQW5"/>
<comment type="subcellular location">
    <subcellularLocation>
        <location evidence="1">Secreted</location>
    </subcellularLocation>
</comment>
<dbReference type="PROSITE" id="PS00136">
    <property type="entry name" value="SUBTILASE_ASP"/>
    <property type="match status" value="2"/>
</dbReference>
<dbReference type="Pfam" id="PF05922">
    <property type="entry name" value="Inhibitor_I9"/>
    <property type="match status" value="2"/>
</dbReference>
<dbReference type="OMA" id="CETGHKF"/>
<reference evidence="17" key="1">
    <citation type="journal article" date="2014" name="Science">
        <title>The coffee genome provides insight into the convergent evolution of caffeine biosynthesis.</title>
        <authorList>
            <person name="Denoeud F."/>
            <person name="Carretero-Paulet L."/>
            <person name="Dereeper A."/>
            <person name="Droc G."/>
            <person name="Guyot R."/>
            <person name="Pietrella M."/>
            <person name="Zheng C."/>
            <person name="Alberti A."/>
            <person name="Anthony F."/>
            <person name="Aprea G."/>
            <person name="Aury J.M."/>
            <person name="Bento P."/>
            <person name="Bernard M."/>
            <person name="Bocs S."/>
            <person name="Campa C."/>
            <person name="Cenci A."/>
            <person name="Combes M.C."/>
            <person name="Crouzillat D."/>
            <person name="Da Silva C."/>
            <person name="Daddiego L."/>
            <person name="De Bellis F."/>
            <person name="Dussert S."/>
            <person name="Garsmeur O."/>
            <person name="Gayraud T."/>
            <person name="Guignon V."/>
            <person name="Jahn K."/>
            <person name="Jamilloux V."/>
            <person name="Joet T."/>
            <person name="Labadie K."/>
            <person name="Lan T."/>
            <person name="Leclercq J."/>
            <person name="Lepelley M."/>
            <person name="Leroy T."/>
            <person name="Li L.T."/>
            <person name="Librado P."/>
            <person name="Lopez L."/>
            <person name="Munoz A."/>
            <person name="Noel B."/>
            <person name="Pallavicini A."/>
            <person name="Perrotta G."/>
            <person name="Poncet V."/>
            <person name="Pot D."/>
            <person name="Priyono X."/>
            <person name="Rigoreau M."/>
            <person name="Rouard M."/>
            <person name="Rozas J."/>
            <person name="Tranchant-Dubreuil C."/>
            <person name="VanBuren R."/>
            <person name="Zhang Q."/>
            <person name="Andrade A.C."/>
            <person name="Argout X."/>
            <person name="Bertrand B."/>
            <person name="de Kochko A."/>
            <person name="Graziosi G."/>
            <person name="Henry R.J."/>
            <person name="Jayarama X."/>
            <person name="Ming R."/>
            <person name="Nagai C."/>
            <person name="Rounsley S."/>
            <person name="Sankoff D."/>
            <person name="Giuliano G."/>
            <person name="Albert V.A."/>
            <person name="Wincker P."/>
            <person name="Lashermes P."/>
        </authorList>
    </citation>
    <scope>NUCLEOTIDE SEQUENCE [LARGE SCALE GENOMIC DNA]</scope>
    <source>
        <strain evidence="17">cv. DH200-94</strain>
    </source>
</reference>
<feature type="active site" description="Charge relay system" evidence="9 10">
    <location>
        <position position="883"/>
    </location>
</feature>
<dbReference type="GO" id="GO:0006508">
    <property type="term" value="P:proteolysis"/>
    <property type="evidence" value="ECO:0007669"/>
    <property type="project" value="UniProtKB-KW"/>
</dbReference>
<evidence type="ECO:0000256" key="1">
    <source>
        <dbReference type="ARBA" id="ARBA00004613"/>
    </source>
</evidence>
<comment type="similarity">
    <text evidence="2 10">Belongs to the peptidase S8 family.</text>
</comment>
<evidence type="ECO:0000256" key="4">
    <source>
        <dbReference type="ARBA" id="ARBA00022670"/>
    </source>
</evidence>
<dbReference type="Pfam" id="PF02225">
    <property type="entry name" value="PA"/>
    <property type="match status" value="2"/>
</dbReference>
<evidence type="ECO:0000259" key="15">
    <source>
        <dbReference type="Pfam" id="PF17766"/>
    </source>
</evidence>
<dbReference type="PRINTS" id="PR00723">
    <property type="entry name" value="SUBTILISIN"/>
</dbReference>
<keyword evidence="4 10" id="KW-0645">Protease</keyword>
<evidence type="ECO:0000256" key="6">
    <source>
        <dbReference type="ARBA" id="ARBA00022801"/>
    </source>
</evidence>
<dbReference type="InterPro" id="IPR041469">
    <property type="entry name" value="Subtilisin-like_FN3"/>
</dbReference>
<evidence type="ECO:0000256" key="11">
    <source>
        <dbReference type="SAM" id="SignalP"/>
    </source>
</evidence>
<dbReference type="CDD" id="cd04852">
    <property type="entry name" value="Peptidases_S8_3"/>
    <property type="match status" value="1"/>
</dbReference>
<feature type="domain" description="PA" evidence="13">
    <location>
        <begin position="1039"/>
        <end position="1104"/>
    </location>
</feature>
<dbReference type="FunFam" id="3.50.30.30:FF:000005">
    <property type="entry name" value="subtilisin-like protease SBT1.5"/>
    <property type="match status" value="1"/>
</dbReference>
<dbReference type="GO" id="GO:0005576">
    <property type="term" value="C:extracellular region"/>
    <property type="evidence" value="ECO:0007669"/>
    <property type="project" value="UniProtKB-SubCell"/>
</dbReference>
<dbReference type="InterPro" id="IPR037045">
    <property type="entry name" value="S8pro/Inhibitor_I9_sf"/>
</dbReference>
<dbReference type="InterPro" id="IPR000209">
    <property type="entry name" value="Peptidase_S8/S53_dom"/>
</dbReference>
<evidence type="ECO:0000259" key="13">
    <source>
        <dbReference type="Pfam" id="PF02225"/>
    </source>
</evidence>
<evidence type="ECO:0000259" key="14">
    <source>
        <dbReference type="Pfam" id="PF05922"/>
    </source>
</evidence>
<feature type="domain" description="Peptidase S8/S53" evidence="12">
    <location>
        <begin position="818"/>
        <end position="1223"/>
    </location>
</feature>
<organism evidence="16 17">
    <name type="scientific">Coffea canephora</name>
    <name type="common">Robusta coffee</name>
    <dbReference type="NCBI Taxonomy" id="49390"/>
    <lineage>
        <taxon>Eukaryota</taxon>
        <taxon>Viridiplantae</taxon>
        <taxon>Streptophyta</taxon>
        <taxon>Embryophyta</taxon>
        <taxon>Tracheophyta</taxon>
        <taxon>Spermatophyta</taxon>
        <taxon>Magnoliopsida</taxon>
        <taxon>eudicotyledons</taxon>
        <taxon>Gunneridae</taxon>
        <taxon>Pentapetalae</taxon>
        <taxon>asterids</taxon>
        <taxon>lamiids</taxon>
        <taxon>Gentianales</taxon>
        <taxon>Rubiaceae</taxon>
        <taxon>Ixoroideae</taxon>
        <taxon>Gardenieae complex</taxon>
        <taxon>Bertiereae - Coffeeae clade</taxon>
        <taxon>Coffeeae</taxon>
        <taxon>Coffea</taxon>
    </lineage>
</organism>
<comment type="caution">
    <text evidence="10">Lacks conserved residue(s) required for the propagation of feature annotation.</text>
</comment>
<dbReference type="Gene3D" id="2.60.40.2310">
    <property type="match status" value="2"/>
</dbReference>
<dbReference type="PROSITE" id="PS51892">
    <property type="entry name" value="SUBTILASE"/>
    <property type="match status" value="2"/>
</dbReference>
<dbReference type="SUPFAM" id="SSF52743">
    <property type="entry name" value="Subtilisin-like"/>
    <property type="match status" value="2"/>
</dbReference>
<feature type="chain" id="PRO_5001655137" evidence="11">
    <location>
        <begin position="23"/>
        <end position="1406"/>
    </location>
</feature>
<dbReference type="SUPFAM" id="SSF52025">
    <property type="entry name" value="PA domain"/>
    <property type="match status" value="2"/>
</dbReference>
<evidence type="ECO:0000313" key="16">
    <source>
        <dbReference type="EMBL" id="CDP10008.1"/>
    </source>
</evidence>
<gene>
    <name evidence="16" type="ORF">GSCOC_T00030540001</name>
</gene>
<feature type="signal peptide" evidence="11">
    <location>
        <begin position="1"/>
        <end position="22"/>
    </location>
</feature>
<dbReference type="EMBL" id="HG739125">
    <property type="protein sequence ID" value="CDP10008.1"/>
    <property type="molecule type" value="Genomic_DNA"/>
</dbReference>
<evidence type="ECO:0000256" key="10">
    <source>
        <dbReference type="PROSITE-ProRule" id="PRU01240"/>
    </source>
</evidence>
<dbReference type="Pfam" id="PF00082">
    <property type="entry name" value="Peptidase_S8"/>
    <property type="match status" value="2"/>
</dbReference>
<dbReference type="Gene3D" id="3.30.70.80">
    <property type="entry name" value="Peptidase S8 propeptide/proteinase inhibitor I9"/>
    <property type="match status" value="2"/>
</dbReference>
<dbReference type="InterPro" id="IPR003137">
    <property type="entry name" value="PA_domain"/>
</dbReference>
<dbReference type="CDD" id="cd02120">
    <property type="entry name" value="PA_subtilisin_like"/>
    <property type="match status" value="2"/>
</dbReference>
<evidence type="ECO:0000256" key="8">
    <source>
        <dbReference type="ARBA" id="ARBA00023180"/>
    </source>
</evidence>
<evidence type="ECO:0000256" key="3">
    <source>
        <dbReference type="ARBA" id="ARBA00022525"/>
    </source>
</evidence>
<dbReference type="Gene3D" id="3.50.30.30">
    <property type="match status" value="1"/>
</dbReference>
<evidence type="ECO:0000256" key="7">
    <source>
        <dbReference type="ARBA" id="ARBA00022825"/>
    </source>
</evidence>
<dbReference type="GO" id="GO:0004252">
    <property type="term" value="F:serine-type endopeptidase activity"/>
    <property type="evidence" value="ECO:0007669"/>
    <property type="project" value="UniProtKB-UniRule"/>
</dbReference>
<dbReference type="InterPro" id="IPR015500">
    <property type="entry name" value="Peptidase_S8_subtilisin-rel"/>
</dbReference>
<dbReference type="PANTHER" id="PTHR10795">
    <property type="entry name" value="PROPROTEIN CONVERTASE SUBTILISIN/KEXIN"/>
    <property type="match status" value="1"/>
</dbReference>
<evidence type="ECO:0000256" key="2">
    <source>
        <dbReference type="ARBA" id="ARBA00011073"/>
    </source>
</evidence>
<feature type="domain" description="Inhibitor I9" evidence="14">
    <location>
        <begin position="33"/>
        <end position="120"/>
    </location>
</feature>
<feature type="domain" description="Peptidase S8/S53" evidence="12">
    <location>
        <begin position="176"/>
        <end position="499"/>
    </location>
</feature>
<dbReference type="Gene3D" id="3.40.50.200">
    <property type="entry name" value="Peptidase S8/S53 domain"/>
    <property type="match status" value="4"/>
</dbReference>
<dbReference type="Pfam" id="PF17766">
    <property type="entry name" value="fn3_6"/>
    <property type="match status" value="2"/>
</dbReference>
<dbReference type="InterPro" id="IPR034197">
    <property type="entry name" value="Peptidases_S8_3"/>
</dbReference>
<feature type="domain" description="PA" evidence="13">
    <location>
        <begin position="300"/>
        <end position="379"/>
    </location>
</feature>
<evidence type="ECO:0000313" key="17">
    <source>
        <dbReference type="Proteomes" id="UP000295252"/>
    </source>
</evidence>
<protein>
    <submittedName>
        <fullName evidence="16">Uncharacterized protein</fullName>
    </submittedName>
</protein>
<dbReference type="Proteomes" id="UP000295252">
    <property type="component" value="Chromosome X"/>
</dbReference>
<dbReference type="InterPro" id="IPR046450">
    <property type="entry name" value="PA_dom_sf"/>
</dbReference>
<keyword evidence="17" id="KW-1185">Reference proteome</keyword>
<sequence length="1406" mass="151057">MGLVQILTLFCALSFHSLAISALDFQEQSNLETYIVHVEFPESDTQLSTASSSIPNEDLDGWYNSFLPTVTASSNDAPRMIYPYHNVFKGFAAKLSAEDIKAMEKKPGFLSARPQKVLLLHTTHTPNFLGLHQNMGFWNESNYGKGVIIGVLDTGITPDHPSFGDEGMPPPPAKWKGRCEFNTSVCNNKLIGARFFRIDILSLSLGGSSEPFYADNIALGAYSAMEKGIFVSCSAGNDGPTSSTLSNEAPWILTVGASTIDRKIRATAVLGNKEELEGETLYQPKDFPSTLFPIYYPGANQSDFNADRFCTPALLNKTGIKGKIAVCEVGANAMLDKGKNVKAAGGVGMIIVNPQQYGYTPRADAHVLPATHLNYADRLKLIEYIKTTSSPMAAISFKGTIIGDGHAPAVAYFSSRGPSQASIGILKPDIIGPGVNILAAWYRSVENNTNTKSNFNVISGTSMSCPHLSGVAALLKSAHPDWSPAAIKSAMMTTTDLVNLAKNPIEDQRQLPANIFDSGAGHVNPARASNPGLIYDIEPKDYIPYLCGLNYTNREVALVLQRKVNCSEIPSIPEAQLNYPSFAIVVRSAVQKYTRTVTNVGEANSVYSVQIVAPAGVNVTVNPTTLSFTKVNQKLTYEVTFSPSRLASNITVSQGSLTWISSKNAVRSPIAAIFRAVGFFQEKRKKIYCIAQIFVQLITCEQSNLETYIVHVELPESGTQLSTTNSSIPNEDLDSWYNSFLPTVTASSNDGPRIIYPYHNVFKGFAAKLSAEDVKAMEKMPGFVSARPQKVLSLHTTHTPNFLGLHPNSGFWKASNYGKGVIIGVLDSGITPDHPSFGDEGMPPPPAKWKGKCEFNTSVCNNKLIGARFFRHGDGSSIDGIGHGTHTASTAAGSYVEGANVFGNANGTAVGIAPLAHLAIYKVCTTSSCSERSSEPFYADNIALGAYRATEKGIFVSCSAGNDGPSSSTLSNEAPWILTVGASTTDRKIRATVVLGNKEKLEGETLHQPKDFPSTQFRIFFPGANQSDPNADRFCTTALLNQTGIKGKIAVCDIGEIPLLDKEKNVKAAGGVGMIIINPEEFGYTTSVDAYSLPATQVTYADRLKLIKYVNTARSPKAAISFKGTMIGDNHAPAVAYFSSRGPSQASIGILKPDIIGPGVNILAAWHRSVENNPNTKSNFNVISGTSMACPHLSGVAALLKSAHPNWSPAAIKSAMITTTDLVNLAKKPIEDQRQLPADIFATGAGHVNPASASNPGLIYDIEPKDYIPYLCGLNYTDKQVGLILQRKVKCSEISNIPEGQLNYPSFSVVVRLAVQKYTRTVTNVGEASSVYHVQIVAPAGVNVRVNPTMLSFTKVNQKLAYEVTFSPSGSANNIAVSQGSLTWHSSNSKYSVRSPIAAIFQAVGL</sequence>
<dbReference type="Gramene" id="CDP10008">
    <property type="protein sequence ID" value="CDP10008"/>
    <property type="gene ID" value="GSCOC_T00030540001"/>
</dbReference>
<dbReference type="OrthoDB" id="206201at2759"/>
<keyword evidence="6 10" id="KW-0378">Hydrolase</keyword>
<evidence type="ECO:0000256" key="9">
    <source>
        <dbReference type="PIRSR" id="PIRSR615500-1"/>
    </source>
</evidence>
<keyword evidence="8" id="KW-0325">Glycoprotein</keyword>
<dbReference type="InterPro" id="IPR045051">
    <property type="entry name" value="SBT"/>
</dbReference>
<dbReference type="FunFam" id="2.60.40.2310:FF:000001">
    <property type="entry name" value="Subtilisin-like protease SBT1.5"/>
    <property type="match status" value="2"/>
</dbReference>
<keyword evidence="5 11" id="KW-0732">Signal</keyword>
<keyword evidence="3" id="KW-0964">Secreted</keyword>
<dbReference type="InParanoid" id="A0A068UQW5"/>
<feature type="active site" description="Charge relay system" evidence="9 10">
    <location>
        <position position="1187"/>
    </location>
</feature>
<feature type="domain" description="Subtilisin-like protease fibronectin type-III" evidence="15">
    <location>
        <begin position="576"/>
        <end position="671"/>
    </location>
</feature>